<organism evidence="3 4">
    <name type="scientific">Paraflavisolibacter caeni</name>
    <dbReference type="NCBI Taxonomy" id="2982496"/>
    <lineage>
        <taxon>Bacteria</taxon>
        <taxon>Pseudomonadati</taxon>
        <taxon>Bacteroidota</taxon>
        <taxon>Chitinophagia</taxon>
        <taxon>Chitinophagales</taxon>
        <taxon>Chitinophagaceae</taxon>
        <taxon>Paraflavisolibacter</taxon>
    </lineage>
</organism>
<proteinExistence type="predicted"/>
<evidence type="ECO:0000256" key="1">
    <source>
        <dbReference type="ARBA" id="ARBA00004196"/>
    </source>
</evidence>
<dbReference type="InterPro" id="IPR008929">
    <property type="entry name" value="Chondroitin_lyas"/>
</dbReference>
<dbReference type="Gene3D" id="2.70.98.70">
    <property type="match status" value="1"/>
</dbReference>
<comment type="subcellular location">
    <subcellularLocation>
        <location evidence="1">Cell envelope</location>
    </subcellularLocation>
</comment>
<accession>A0A9X2XQ31</accession>
<dbReference type="RefSeq" id="WP_279300273.1">
    <property type="nucleotide sequence ID" value="NZ_JAOTIF010000050.1"/>
</dbReference>
<evidence type="ECO:0000313" key="4">
    <source>
        <dbReference type="Proteomes" id="UP001155483"/>
    </source>
</evidence>
<dbReference type="GO" id="GO:0016829">
    <property type="term" value="F:lyase activity"/>
    <property type="evidence" value="ECO:0007669"/>
    <property type="project" value="InterPro"/>
</dbReference>
<dbReference type="AlphaFoldDB" id="A0A9X2XQ31"/>
<dbReference type="SUPFAM" id="SSF48230">
    <property type="entry name" value="Chondroitin AC/alginate lyase"/>
    <property type="match status" value="1"/>
</dbReference>
<keyword evidence="4" id="KW-1185">Reference proteome</keyword>
<dbReference type="GO" id="GO:0030313">
    <property type="term" value="C:cell envelope"/>
    <property type="evidence" value="ECO:0007669"/>
    <property type="project" value="UniProtKB-SubCell"/>
</dbReference>
<reference evidence="3" key="2">
    <citation type="submission" date="2023-04" db="EMBL/GenBank/DDBJ databases">
        <title>Paracnuella aquatica gen. nov., sp. nov., a member of the family Chitinophagaceae isolated from a hot spring.</title>
        <authorList>
            <person name="Wang C."/>
        </authorList>
    </citation>
    <scope>NUCLEOTIDE SEQUENCE</scope>
    <source>
        <strain evidence="3">LB-8</strain>
    </source>
</reference>
<dbReference type="Gene3D" id="1.50.10.100">
    <property type="entry name" value="Chondroitin AC/alginate lyase"/>
    <property type="match status" value="1"/>
</dbReference>
<dbReference type="Proteomes" id="UP001155483">
    <property type="component" value="Unassembled WGS sequence"/>
</dbReference>
<reference evidence="3" key="1">
    <citation type="submission" date="2022-09" db="EMBL/GenBank/DDBJ databases">
        <authorList>
            <person name="Yuan C."/>
            <person name="Ke Z."/>
        </authorList>
    </citation>
    <scope>NUCLEOTIDE SEQUENCE</scope>
    <source>
        <strain evidence="3">LB-8</strain>
    </source>
</reference>
<evidence type="ECO:0000313" key="3">
    <source>
        <dbReference type="EMBL" id="MCU7552838.1"/>
    </source>
</evidence>
<comment type="caution">
    <text evidence="3">The sequence shown here is derived from an EMBL/GenBank/DDBJ whole genome shotgun (WGS) entry which is preliminary data.</text>
</comment>
<dbReference type="InterPro" id="IPR012480">
    <property type="entry name" value="Hepar_II_III_C"/>
</dbReference>
<dbReference type="Pfam" id="PF07940">
    <property type="entry name" value="Hepar_II_III_C"/>
    <property type="match status" value="1"/>
</dbReference>
<feature type="domain" description="Heparinase II/III-like C-terminal" evidence="2">
    <location>
        <begin position="411"/>
        <end position="556"/>
    </location>
</feature>
<evidence type="ECO:0000259" key="2">
    <source>
        <dbReference type="Pfam" id="PF07940"/>
    </source>
</evidence>
<protein>
    <submittedName>
        <fullName evidence="3">Heparinase II/III-family protein</fullName>
    </submittedName>
</protein>
<gene>
    <name evidence="3" type="ORF">OCK74_27210</name>
</gene>
<dbReference type="EMBL" id="JAOTIF010000050">
    <property type="protein sequence ID" value="MCU7552838.1"/>
    <property type="molecule type" value="Genomic_DNA"/>
</dbReference>
<name>A0A9X2XQ31_9BACT</name>
<sequence length="640" mass="72902">MNKFFLIVVLLFTGKAKAYEPRDLLQKKATLQQVKTSLVSKDQWIKYPAYANCAAWDKLTGPLKKELIQEGEKYLNYEWKVIRATDYLEYERSGSRVAMENPFGSNNTALSHLLLAELAEGKGRFMDQVINGVWQACEMSSWALSAHLGAQKSRRSLPDFNEQIIDLTSGDLGAFLSWAWYFLHNEWDKTNPVISSKLRNNIEQRILQPYMARSDYWWQAFNYKPGMLVNNWNPWCNFNVLTCFLLLEDDADKLSAAVHRTMISVDKFINYTNEDGACEEGPSYWGHAAGKLYDYLQLLSYATNEQINIFNEPMIKNMGEYIARSYIGNGWVVNFADASAKGGGEPGVIYRYGKAVGSIDMQKFAAYLVNNKQGNNEVNAGRDFFRTIENISSYHELLKTALALPSATCSWYPQTQFCYMKNKAGFFFAAKGGYNNESHNHNDVGTFSLYVDETPVFIDAGVGTYTRQTFSSERYSIWTMQSNYHNLPMINGMPQQFGSQYRAKDVVFDAKKSLLTMDISGAYNKEAAVNSWVRSYTLSPTGGLVIEDVFQMTAAKAANQVNFMTWAKPDISQAGVVLIEKDNRRIKMDYDASLFEVSIETIPQTDPRLSKVWGSELYRLSLTAKKQLLRGKYKFTINKY</sequence>